<comment type="caution">
    <text evidence="2">The sequence shown here is derived from an EMBL/GenBank/DDBJ whole genome shotgun (WGS) entry which is preliminary data.</text>
</comment>
<evidence type="ECO:0008006" key="4">
    <source>
        <dbReference type="Google" id="ProtNLM"/>
    </source>
</evidence>
<evidence type="ECO:0000256" key="1">
    <source>
        <dbReference type="SAM" id="Phobius"/>
    </source>
</evidence>
<gene>
    <name evidence="2" type="ORF">ACFVKH_10235</name>
</gene>
<keyword evidence="1" id="KW-0472">Membrane</keyword>
<dbReference type="Proteomes" id="UP001600165">
    <property type="component" value="Unassembled WGS sequence"/>
</dbReference>
<keyword evidence="1" id="KW-1133">Transmembrane helix</keyword>
<keyword evidence="1" id="KW-0812">Transmembrane</keyword>
<proteinExistence type="predicted"/>
<evidence type="ECO:0000313" key="2">
    <source>
        <dbReference type="EMBL" id="MFE4106655.1"/>
    </source>
</evidence>
<organism evidence="2 3">
    <name type="scientific">Almyronema epifaneia S1</name>
    <dbReference type="NCBI Taxonomy" id="2991925"/>
    <lineage>
        <taxon>Bacteria</taxon>
        <taxon>Bacillati</taxon>
        <taxon>Cyanobacteriota</taxon>
        <taxon>Cyanophyceae</taxon>
        <taxon>Nodosilineales</taxon>
        <taxon>Nodosilineaceae</taxon>
        <taxon>Almyronema</taxon>
        <taxon>Almyronema epifaneia</taxon>
    </lineage>
</organism>
<keyword evidence="3" id="KW-1185">Reference proteome</keyword>
<sequence length="72" mass="7945">MDRSKVVAIITGVLSLLLAVGYLLLVQILDFRGEMIPAPQPDRVGYQRSPIQIQAVWAEKVAISPRPGSRFV</sequence>
<accession>A0ABW6IEP4</accession>
<evidence type="ECO:0000313" key="3">
    <source>
        <dbReference type="Proteomes" id="UP001600165"/>
    </source>
</evidence>
<dbReference type="EMBL" id="JBHZOL010000069">
    <property type="protein sequence ID" value="MFE4106655.1"/>
    <property type="molecule type" value="Genomic_DNA"/>
</dbReference>
<reference evidence="2 3" key="1">
    <citation type="submission" date="2024-10" db="EMBL/GenBank/DDBJ databases">
        <authorList>
            <person name="Ratan Roy A."/>
            <person name="Morales Sandoval P.H."/>
            <person name="De Los Santos Villalobos S."/>
            <person name="Chakraborty S."/>
            <person name="Mukherjee J."/>
        </authorList>
    </citation>
    <scope>NUCLEOTIDE SEQUENCE [LARGE SCALE GENOMIC DNA]</scope>
    <source>
        <strain evidence="2 3">S1</strain>
    </source>
</reference>
<protein>
    <recommendedName>
        <fullName evidence="4">Glucose-inhibited division protein A</fullName>
    </recommendedName>
</protein>
<dbReference type="RefSeq" id="WP_377964625.1">
    <property type="nucleotide sequence ID" value="NZ_JBHZOL010000069.1"/>
</dbReference>
<feature type="transmembrane region" description="Helical" evidence="1">
    <location>
        <begin position="6"/>
        <end position="25"/>
    </location>
</feature>
<name>A0ABW6IEP4_9CYAN</name>